<gene>
    <name evidence="1" type="ORF">PHPALM_1468</name>
</gene>
<organism evidence="1 2">
    <name type="scientific">Phytophthora palmivora</name>
    <dbReference type="NCBI Taxonomy" id="4796"/>
    <lineage>
        <taxon>Eukaryota</taxon>
        <taxon>Sar</taxon>
        <taxon>Stramenopiles</taxon>
        <taxon>Oomycota</taxon>
        <taxon>Peronosporomycetes</taxon>
        <taxon>Peronosporales</taxon>
        <taxon>Peronosporaceae</taxon>
        <taxon>Phytophthora</taxon>
    </lineage>
</organism>
<proteinExistence type="predicted"/>
<reference evidence="1 2" key="1">
    <citation type="journal article" date="2017" name="Genome Biol. Evol.">
        <title>Phytophthora megakarya and P. palmivora, closely related causal agents of cacao black pod rot, underwent increases in genome sizes and gene numbers by different mechanisms.</title>
        <authorList>
            <person name="Ali S.S."/>
            <person name="Shao J."/>
            <person name="Lary D.J."/>
            <person name="Kronmiller B."/>
            <person name="Shen D."/>
            <person name="Strem M.D."/>
            <person name="Amoako-Attah I."/>
            <person name="Akrofi A.Y."/>
            <person name="Begoude B.A."/>
            <person name="Ten Hoopen G.M."/>
            <person name="Coulibaly K."/>
            <person name="Kebe B.I."/>
            <person name="Melnick R.L."/>
            <person name="Guiltinan M.J."/>
            <person name="Tyler B.M."/>
            <person name="Meinhardt L.W."/>
            <person name="Bailey B.A."/>
        </authorList>
    </citation>
    <scope>NUCLEOTIDE SEQUENCE [LARGE SCALE GENOMIC DNA]</scope>
    <source>
        <strain evidence="2">sbr112.9</strain>
    </source>
</reference>
<accession>A0A2P4YSB0</accession>
<name>A0A2P4YSB0_9STRA</name>
<dbReference type="Proteomes" id="UP000237271">
    <property type="component" value="Unassembled WGS sequence"/>
</dbReference>
<keyword evidence="2" id="KW-1185">Reference proteome</keyword>
<comment type="caution">
    <text evidence="1">The sequence shown here is derived from an EMBL/GenBank/DDBJ whole genome shotgun (WGS) entry which is preliminary data.</text>
</comment>
<protein>
    <submittedName>
        <fullName evidence="1">Uncharacterized protein</fullName>
    </submittedName>
</protein>
<evidence type="ECO:0000313" key="1">
    <source>
        <dbReference type="EMBL" id="POM80666.1"/>
    </source>
</evidence>
<dbReference type="EMBL" id="NCKW01000342">
    <property type="protein sequence ID" value="POM80666.1"/>
    <property type="molecule type" value="Genomic_DNA"/>
</dbReference>
<dbReference type="AlphaFoldDB" id="A0A2P4YSB0"/>
<dbReference type="OrthoDB" id="145979at2759"/>
<evidence type="ECO:0000313" key="2">
    <source>
        <dbReference type="Proteomes" id="UP000237271"/>
    </source>
</evidence>
<sequence length="182" mass="21016">MLIQMMYHRCPDETKWTKYVPEYYYTLAEVILRDRLARGVYPPEWPELCDVMKDSLNAHKTMLSLNSHPWRTRSSLKLYLGLNPNLRHWPASIVLNAQLNFEGTLEEVASSHFSESSAFPEFTPMEDALLSEAVPLQKQASAHSFQTSAFLPVREFCQVQTVSLWCRKDQVPSGYETVSRVD</sequence>